<dbReference type="SMART" id="SM00651">
    <property type="entry name" value="Sm"/>
    <property type="match status" value="1"/>
</dbReference>
<dbReference type="Gene3D" id="2.30.30.100">
    <property type="match status" value="1"/>
</dbReference>
<dbReference type="InterPro" id="IPR034110">
    <property type="entry name" value="LSMD1_Sm"/>
</dbReference>
<dbReference type="Pfam" id="PF01423">
    <property type="entry name" value="LSM"/>
    <property type="match status" value="1"/>
</dbReference>
<dbReference type="GO" id="GO:0003723">
    <property type="term" value="F:RNA binding"/>
    <property type="evidence" value="ECO:0007669"/>
    <property type="project" value="InterPro"/>
</dbReference>
<dbReference type="PANTHER" id="PTHR10701:SF5">
    <property type="entry name" value="N-ALPHA-ACETYLTRANSFERASE 38, NATC AUXILIARY SUBUNIT"/>
    <property type="match status" value="1"/>
</dbReference>
<sequence length="129" mass="14239">MADDSQNEPETTAQIAREDQVRSYIGKPVRVNVSDGRVMIGIFACCDDHLNIIMADTQQILDDANAKPRHLGQILVPGSHIVKVEVYQETLPGINDPKELNDAKDLLAMKDLMVTGTSIEKKKDVVQPT</sequence>
<name>A0A7S2U216_9EUKA</name>
<dbReference type="PANTHER" id="PTHR10701">
    <property type="entry name" value="SMALL NUCLEAR RIBONUCLEOPROTEIN-ASSOCIATED PROTEIN B AND N"/>
    <property type="match status" value="1"/>
</dbReference>
<gene>
    <name evidence="2" type="ORF">LSP00402_LOCUS21050</name>
</gene>
<evidence type="ECO:0000259" key="1">
    <source>
        <dbReference type="PROSITE" id="PS52002"/>
    </source>
</evidence>
<dbReference type="SUPFAM" id="SSF50182">
    <property type="entry name" value="Sm-like ribonucleoproteins"/>
    <property type="match status" value="1"/>
</dbReference>
<evidence type="ECO:0000313" key="2">
    <source>
        <dbReference type="EMBL" id="CAD9777034.1"/>
    </source>
</evidence>
<proteinExistence type="predicted"/>
<accession>A0A7S2U216</accession>
<dbReference type="InterPro" id="IPR010920">
    <property type="entry name" value="LSM_dom_sf"/>
</dbReference>
<dbReference type="GO" id="GO:0031417">
    <property type="term" value="C:NatC complex"/>
    <property type="evidence" value="ECO:0007669"/>
    <property type="project" value="InterPro"/>
</dbReference>
<organism evidence="2">
    <name type="scientific">Lotharella oceanica</name>
    <dbReference type="NCBI Taxonomy" id="641309"/>
    <lineage>
        <taxon>Eukaryota</taxon>
        <taxon>Sar</taxon>
        <taxon>Rhizaria</taxon>
        <taxon>Cercozoa</taxon>
        <taxon>Chlorarachniophyceae</taxon>
        <taxon>Lotharella</taxon>
    </lineage>
</organism>
<dbReference type="EMBL" id="HBHP01034183">
    <property type="protein sequence ID" value="CAD9777034.1"/>
    <property type="molecule type" value="Transcribed_RNA"/>
</dbReference>
<dbReference type="CDD" id="cd06168">
    <property type="entry name" value="LSMD1"/>
    <property type="match status" value="1"/>
</dbReference>
<dbReference type="InterPro" id="IPR050914">
    <property type="entry name" value="snRNP_SmB/NAA38-like"/>
</dbReference>
<dbReference type="AlphaFoldDB" id="A0A7S2U216"/>
<feature type="domain" description="Sm" evidence="1">
    <location>
        <begin position="16"/>
        <end position="90"/>
    </location>
</feature>
<protein>
    <recommendedName>
        <fullName evidence="1">Sm domain-containing protein</fullName>
    </recommendedName>
</protein>
<dbReference type="InterPro" id="IPR047575">
    <property type="entry name" value="Sm"/>
</dbReference>
<reference evidence="2" key="1">
    <citation type="submission" date="2021-01" db="EMBL/GenBank/DDBJ databases">
        <authorList>
            <person name="Corre E."/>
            <person name="Pelletier E."/>
            <person name="Niang G."/>
            <person name="Scheremetjew M."/>
            <person name="Finn R."/>
            <person name="Kale V."/>
            <person name="Holt S."/>
            <person name="Cochrane G."/>
            <person name="Meng A."/>
            <person name="Brown T."/>
            <person name="Cohen L."/>
        </authorList>
    </citation>
    <scope>NUCLEOTIDE SEQUENCE</scope>
    <source>
        <strain evidence="2">CCMP622</strain>
    </source>
</reference>
<dbReference type="PROSITE" id="PS52002">
    <property type="entry name" value="SM"/>
    <property type="match status" value="1"/>
</dbReference>
<dbReference type="InterPro" id="IPR001163">
    <property type="entry name" value="Sm_dom_euk/arc"/>
</dbReference>